<accession>A0ABS9KWP9</accession>
<gene>
    <name evidence="1" type="ORF">LZZ85_20915</name>
</gene>
<dbReference type="EMBL" id="JAKLTR010000015">
    <property type="protein sequence ID" value="MCG2616774.1"/>
    <property type="molecule type" value="Genomic_DNA"/>
</dbReference>
<name>A0ABS9KWP9_9BACT</name>
<protein>
    <submittedName>
        <fullName evidence="1">Uncharacterized protein</fullName>
    </submittedName>
</protein>
<reference evidence="1" key="1">
    <citation type="submission" date="2022-01" db="EMBL/GenBank/DDBJ databases">
        <authorList>
            <person name="Jo J.-H."/>
            <person name="Im W.-T."/>
        </authorList>
    </citation>
    <scope>NUCLEOTIDE SEQUENCE</scope>
    <source>
        <strain evidence="1">NA20</strain>
    </source>
</reference>
<proteinExistence type="predicted"/>
<evidence type="ECO:0000313" key="1">
    <source>
        <dbReference type="EMBL" id="MCG2616774.1"/>
    </source>
</evidence>
<organism evidence="1 2">
    <name type="scientific">Terrimonas ginsenosidimutans</name>
    <dbReference type="NCBI Taxonomy" id="2908004"/>
    <lineage>
        <taxon>Bacteria</taxon>
        <taxon>Pseudomonadati</taxon>
        <taxon>Bacteroidota</taxon>
        <taxon>Chitinophagia</taxon>
        <taxon>Chitinophagales</taxon>
        <taxon>Chitinophagaceae</taxon>
        <taxon>Terrimonas</taxon>
    </lineage>
</organism>
<comment type="caution">
    <text evidence="1">The sequence shown here is derived from an EMBL/GenBank/DDBJ whole genome shotgun (WGS) entry which is preliminary data.</text>
</comment>
<dbReference type="Proteomes" id="UP001165367">
    <property type="component" value="Unassembled WGS sequence"/>
</dbReference>
<evidence type="ECO:0000313" key="2">
    <source>
        <dbReference type="Proteomes" id="UP001165367"/>
    </source>
</evidence>
<dbReference type="RefSeq" id="WP_237875311.1">
    <property type="nucleotide sequence ID" value="NZ_JAKLTR010000015.1"/>
</dbReference>
<sequence length="506" mass="56756">MKKKCIVFLTLIQVLCRAEISAQVEYNFHRPDTLFGELPFDRPFTIKFTHIDTGRVSAIVVRIYETSITNYRTLLRAGADTTKLGKGKKVTASVQLTNGLVLSQPGTIIMRPDSIVKYTDFADSTAYMQSLITLKPSAGYFIEITTYQKNPISTAEKERFAKEFRADLQIKQFINKFAREYISDTKKTVDNVDALSNDLNAVVTRIVKNAGPDYDFTPVELDSLLALLFIGLDNIRSQITDIDATVETDGVTMNQLPDYQQTLFKVYQRLLNTDWYNIKKGDVAYRNLRSQITAAKNVFNSTPAATTLKTAMEALMKHLDGVIANKEQILTVMVEKILVEHISKGRVQSNTFPKQFLKQAGEFIRSDLGLAYVWGIGRVNPYVGAQISLAPLNDSIPLRQYKGLGPILRSRISFLIGISVDGIAKDSVRKGLIGNQALILGSGFKLWQWLKINSGFYLYYSQPKNPLHDANRYSFKGTPFLSISIDVRVQSLLNGIGNAIFKQQTP</sequence>
<keyword evidence="2" id="KW-1185">Reference proteome</keyword>